<name>A0A1S3TZP8_VIGRR</name>
<keyword evidence="1" id="KW-1185">Reference proteome</keyword>
<organism evidence="1 2">
    <name type="scientific">Vigna radiata var. radiata</name>
    <name type="common">Mung bean</name>
    <name type="synonym">Phaseolus aureus</name>
    <dbReference type="NCBI Taxonomy" id="3916"/>
    <lineage>
        <taxon>Eukaryota</taxon>
        <taxon>Viridiplantae</taxon>
        <taxon>Streptophyta</taxon>
        <taxon>Embryophyta</taxon>
        <taxon>Tracheophyta</taxon>
        <taxon>Spermatophyta</taxon>
        <taxon>Magnoliopsida</taxon>
        <taxon>eudicotyledons</taxon>
        <taxon>Gunneridae</taxon>
        <taxon>Pentapetalae</taxon>
        <taxon>rosids</taxon>
        <taxon>fabids</taxon>
        <taxon>Fabales</taxon>
        <taxon>Fabaceae</taxon>
        <taxon>Papilionoideae</taxon>
        <taxon>50 kb inversion clade</taxon>
        <taxon>NPAAA clade</taxon>
        <taxon>indigoferoid/millettioid clade</taxon>
        <taxon>Phaseoleae</taxon>
        <taxon>Vigna</taxon>
    </lineage>
</organism>
<dbReference type="GeneID" id="106760296"/>
<evidence type="ECO:0000313" key="2">
    <source>
        <dbReference type="RefSeq" id="XP_014499236.1"/>
    </source>
</evidence>
<reference evidence="1" key="1">
    <citation type="journal article" date="2014" name="Nat. Commun.">
        <title>Genome sequence of mungbean and insights into evolution within Vigna species.</title>
        <authorList>
            <person name="Kang Y.J."/>
            <person name="Kim S.K."/>
            <person name="Kim M.Y."/>
            <person name="Lestari P."/>
            <person name="Kim K.H."/>
            <person name="Ha B.K."/>
            <person name="Jun T.H."/>
            <person name="Hwang W.J."/>
            <person name="Lee T."/>
            <person name="Lee J."/>
            <person name="Shim S."/>
            <person name="Yoon M.Y."/>
            <person name="Jang Y.E."/>
            <person name="Han K.S."/>
            <person name="Taeprayoon P."/>
            <person name="Yoon N."/>
            <person name="Somta P."/>
            <person name="Tanya P."/>
            <person name="Kim K.S."/>
            <person name="Gwag J.G."/>
            <person name="Moon J.K."/>
            <person name="Lee Y.H."/>
            <person name="Park B.S."/>
            <person name="Bombarely A."/>
            <person name="Doyle J.J."/>
            <person name="Jackson S.A."/>
            <person name="Schafleitner R."/>
            <person name="Srinives P."/>
            <person name="Varshney R.K."/>
            <person name="Lee S.H."/>
        </authorList>
    </citation>
    <scope>NUCLEOTIDE SEQUENCE [LARGE SCALE GENOMIC DNA]</scope>
    <source>
        <strain evidence="1">cv. VC1973A</strain>
    </source>
</reference>
<accession>A0A1S3TZP8</accession>
<dbReference type="OrthoDB" id="1751703at2759"/>
<evidence type="ECO:0000313" key="1">
    <source>
        <dbReference type="Proteomes" id="UP000087766"/>
    </source>
</evidence>
<protein>
    <submittedName>
        <fullName evidence="2">Uncharacterized protein LOC106760296</fullName>
    </submittedName>
</protein>
<proteinExistence type="predicted"/>
<dbReference type="RefSeq" id="XP_014499236.1">
    <property type="nucleotide sequence ID" value="XM_014643750.1"/>
</dbReference>
<dbReference type="AlphaFoldDB" id="A0A1S3TZP8"/>
<gene>
    <name evidence="2" type="primary">LOC106760296</name>
</gene>
<dbReference type="KEGG" id="vra:106760296"/>
<dbReference type="Proteomes" id="UP000087766">
    <property type="component" value="Chromosome 5"/>
</dbReference>
<sequence>MGYDFEIVYKKGSTNRVVDALSRRDEGEMEEGELQLISRPFWHDFNDILREVEEDVALQKVIADLKQDSNSHGAYTLENERLHYKGRMVISSSSTWIPKLLAEFHVTKTGGTRESTVHIGG</sequence>
<reference evidence="2" key="2">
    <citation type="submission" date="2025-08" db="UniProtKB">
        <authorList>
            <consortium name="RefSeq"/>
        </authorList>
    </citation>
    <scope>IDENTIFICATION</scope>
    <source>
        <tissue evidence="2">Leaf</tissue>
    </source>
</reference>